<sequence>MEGDKALEVLSTLDSPTGKLKLVLTRKEASVKSEHSESGVEEATKLADLSADKSSTTDYDSLSSQLEDLRVLNSQSVHVVDHEDTVTVTDTLLEVPSRSRRKGVDHATWLKKKKAQEATKKRTTHEKKEQKEATELFLPSLAEDPHFTNFPLQDGPEVDARGERAWKKWVERKRQTILKQQQQEVQMQRQLEDLHMQKRQLANVKFAEWYQKKELERRTGSKKEHMGSAKHQQLRKEMEERSKKLNYRIKWEDWNRTKSQQVLPKKFTHQEYPQPAWVNPDPWVD</sequence>
<feature type="compositionally biased region" description="Basic and acidic residues" evidence="1">
    <location>
        <begin position="216"/>
        <end position="227"/>
    </location>
</feature>
<feature type="region of interest" description="Disordered" evidence="1">
    <location>
        <begin position="216"/>
        <end position="239"/>
    </location>
</feature>
<reference evidence="2 3" key="1">
    <citation type="submission" date="2020-04" db="EMBL/GenBank/DDBJ databases">
        <authorList>
            <person name="Alioto T."/>
            <person name="Alioto T."/>
            <person name="Gomez Garrido J."/>
        </authorList>
    </citation>
    <scope>NUCLEOTIDE SEQUENCE [LARGE SCALE GENOMIC DNA]</scope>
</reference>
<evidence type="ECO:0000313" key="2">
    <source>
        <dbReference type="EMBL" id="CAB3365762.1"/>
    </source>
</evidence>
<feature type="compositionally biased region" description="Basic and acidic residues" evidence="1">
    <location>
        <begin position="28"/>
        <end position="45"/>
    </location>
</feature>
<dbReference type="Proteomes" id="UP000494165">
    <property type="component" value="Unassembled WGS sequence"/>
</dbReference>
<proteinExistence type="predicted"/>
<dbReference type="EMBL" id="CADEPI010000022">
    <property type="protein sequence ID" value="CAB3365762.1"/>
    <property type="molecule type" value="Genomic_DNA"/>
</dbReference>
<comment type="caution">
    <text evidence="2">The sequence shown here is derived from an EMBL/GenBank/DDBJ whole genome shotgun (WGS) entry which is preliminary data.</text>
</comment>
<dbReference type="AlphaFoldDB" id="A0A8S1CKJ1"/>
<evidence type="ECO:0008006" key="4">
    <source>
        <dbReference type="Google" id="ProtNLM"/>
    </source>
</evidence>
<accession>A0A8S1CKJ1</accession>
<gene>
    <name evidence="2" type="ORF">CLODIP_2_CD06588</name>
</gene>
<feature type="region of interest" description="Disordered" evidence="1">
    <location>
        <begin position="112"/>
        <end position="131"/>
    </location>
</feature>
<keyword evidence="3" id="KW-1185">Reference proteome</keyword>
<name>A0A8S1CKJ1_9INSE</name>
<feature type="region of interest" description="Disordered" evidence="1">
    <location>
        <begin position="265"/>
        <end position="285"/>
    </location>
</feature>
<protein>
    <recommendedName>
        <fullName evidence="4">Coiled-coil domain-containing protein 34</fullName>
    </recommendedName>
</protein>
<feature type="region of interest" description="Disordered" evidence="1">
    <location>
        <begin position="28"/>
        <end position="59"/>
    </location>
</feature>
<organism evidence="2 3">
    <name type="scientific">Cloeon dipterum</name>
    <dbReference type="NCBI Taxonomy" id="197152"/>
    <lineage>
        <taxon>Eukaryota</taxon>
        <taxon>Metazoa</taxon>
        <taxon>Ecdysozoa</taxon>
        <taxon>Arthropoda</taxon>
        <taxon>Hexapoda</taxon>
        <taxon>Insecta</taxon>
        <taxon>Pterygota</taxon>
        <taxon>Palaeoptera</taxon>
        <taxon>Ephemeroptera</taxon>
        <taxon>Pisciforma</taxon>
        <taxon>Baetidae</taxon>
        <taxon>Cloeon</taxon>
    </lineage>
</organism>
<feature type="compositionally biased region" description="Basic and acidic residues" evidence="1">
    <location>
        <begin position="115"/>
        <end position="131"/>
    </location>
</feature>
<evidence type="ECO:0000256" key="1">
    <source>
        <dbReference type="SAM" id="MobiDB-lite"/>
    </source>
</evidence>
<evidence type="ECO:0000313" key="3">
    <source>
        <dbReference type="Proteomes" id="UP000494165"/>
    </source>
</evidence>